<dbReference type="PANTHER" id="PTHR20275:SF0">
    <property type="entry name" value="NAD KINASE"/>
    <property type="match status" value="1"/>
</dbReference>
<feature type="binding site" evidence="6">
    <location>
        <begin position="63"/>
        <end position="64"/>
    </location>
    <ligand>
        <name>NAD(+)</name>
        <dbReference type="ChEBI" id="CHEBI:57540"/>
    </ligand>
</feature>
<feature type="binding site" evidence="6">
    <location>
        <position position="237"/>
    </location>
    <ligand>
        <name>NAD(+)</name>
        <dbReference type="ChEBI" id="CHEBI:57540"/>
    </ligand>
</feature>
<feature type="active site" description="Proton acceptor" evidence="6">
    <location>
        <position position="63"/>
    </location>
</feature>
<dbReference type="SUPFAM" id="SSF111331">
    <property type="entry name" value="NAD kinase/diacylglycerol kinase-like"/>
    <property type="match status" value="1"/>
</dbReference>
<comment type="subcellular location">
    <subcellularLocation>
        <location evidence="6">Cytoplasm</location>
    </subcellularLocation>
</comment>
<comment type="cofactor">
    <cofactor evidence="6">
        <name>a divalent metal cation</name>
        <dbReference type="ChEBI" id="CHEBI:60240"/>
    </cofactor>
</comment>
<dbReference type="InterPro" id="IPR002504">
    <property type="entry name" value="NADK"/>
</dbReference>
<dbReference type="GO" id="GO:0003951">
    <property type="term" value="F:NAD+ kinase activity"/>
    <property type="evidence" value="ECO:0007669"/>
    <property type="project" value="UniProtKB-UniRule"/>
</dbReference>
<dbReference type="EMBL" id="LT630450">
    <property type="protein sequence ID" value="SFV72542.1"/>
    <property type="molecule type" value="Genomic_DNA"/>
</dbReference>
<reference evidence="8" key="1">
    <citation type="submission" date="2016-10" db="EMBL/GenBank/DDBJ databases">
        <authorList>
            <person name="Wegmann U."/>
        </authorList>
    </citation>
    <scope>NUCLEOTIDE SEQUENCE [LARGE SCALE GENOMIC DNA]</scope>
</reference>
<evidence type="ECO:0000256" key="5">
    <source>
        <dbReference type="ARBA" id="ARBA00047925"/>
    </source>
</evidence>
<sequence length="286" mass="30573">MQSKARHILVVRKANSDRAARLEAEIGAWLRARGHSVTAISGGFDDPAYALPDLDFAVVLGGDGTMLGVARRVAGRGIPLLGINFGRVGFLADIQPEQWEKGLADSLAGITPERTCMALQWKVVRNGSTLAKGVAVNDVVLSRAALSRLVNMDIGVDGQEMCHLRSDGVILSTPIGSSGYSVSAGGPLLYPSLNCMVFTPICPFLNTIPPMVFPQATRFGIDLLPGTTETYITVDGQEGLLLQVGDRVEVTGLEDAVCFVGKEMPFFERLRTRGFVTDMASGAKHK</sequence>
<keyword evidence="1 6" id="KW-0808">Transferase</keyword>
<name>A0A1K1LGF9_9BACT</name>
<keyword evidence="4 6" id="KW-0520">NAD</keyword>
<feature type="binding site" evidence="6">
    <location>
        <position position="148"/>
    </location>
    <ligand>
        <name>NAD(+)</name>
        <dbReference type="ChEBI" id="CHEBI:57540"/>
    </ligand>
</feature>
<feature type="binding site" evidence="6">
    <location>
        <position position="175"/>
    </location>
    <ligand>
        <name>NAD(+)</name>
        <dbReference type="ChEBI" id="CHEBI:57540"/>
    </ligand>
</feature>
<dbReference type="GO" id="GO:0046872">
    <property type="term" value="F:metal ion binding"/>
    <property type="evidence" value="ECO:0007669"/>
    <property type="project" value="UniProtKB-UniRule"/>
</dbReference>
<evidence type="ECO:0000256" key="4">
    <source>
        <dbReference type="ARBA" id="ARBA00023027"/>
    </source>
</evidence>
<keyword evidence="6" id="KW-0067">ATP-binding</keyword>
<evidence type="ECO:0000256" key="1">
    <source>
        <dbReference type="ARBA" id="ARBA00022679"/>
    </source>
</evidence>
<evidence type="ECO:0000256" key="3">
    <source>
        <dbReference type="ARBA" id="ARBA00022857"/>
    </source>
</evidence>
<feature type="binding site" evidence="6">
    <location>
        <position position="165"/>
    </location>
    <ligand>
        <name>NAD(+)</name>
        <dbReference type="ChEBI" id="CHEBI:57540"/>
    </ligand>
</feature>
<gene>
    <name evidence="6" type="primary">nadK</name>
    <name evidence="7" type="ORF">DESPIGER_0658</name>
</gene>
<comment type="catalytic activity">
    <reaction evidence="5 6">
        <text>NAD(+) + ATP = ADP + NADP(+) + H(+)</text>
        <dbReference type="Rhea" id="RHEA:18629"/>
        <dbReference type="ChEBI" id="CHEBI:15378"/>
        <dbReference type="ChEBI" id="CHEBI:30616"/>
        <dbReference type="ChEBI" id="CHEBI:57540"/>
        <dbReference type="ChEBI" id="CHEBI:58349"/>
        <dbReference type="ChEBI" id="CHEBI:456216"/>
        <dbReference type="EC" id="2.7.1.23"/>
    </reaction>
</comment>
<comment type="similarity">
    <text evidence="6">Belongs to the NAD kinase family.</text>
</comment>
<dbReference type="Pfam" id="PF01513">
    <property type="entry name" value="NAD_kinase"/>
    <property type="match status" value="1"/>
</dbReference>
<organism evidence="7 8">
    <name type="scientific">Desulfovibrio piger</name>
    <dbReference type="NCBI Taxonomy" id="901"/>
    <lineage>
        <taxon>Bacteria</taxon>
        <taxon>Pseudomonadati</taxon>
        <taxon>Thermodesulfobacteriota</taxon>
        <taxon>Desulfovibrionia</taxon>
        <taxon>Desulfovibrionales</taxon>
        <taxon>Desulfovibrionaceae</taxon>
        <taxon>Desulfovibrio</taxon>
    </lineage>
</organism>
<dbReference type="RefSeq" id="WP_072333052.1">
    <property type="nucleotide sequence ID" value="NZ_CALJDE010000009.1"/>
</dbReference>
<dbReference type="Proteomes" id="UP000186323">
    <property type="component" value="Chromosome I"/>
</dbReference>
<protein>
    <recommendedName>
        <fullName evidence="6">NAD kinase</fullName>
        <ecNumber evidence="6">2.7.1.23</ecNumber>
    </recommendedName>
    <alternativeName>
        <fullName evidence="6">ATP-dependent NAD kinase</fullName>
    </alternativeName>
</protein>
<dbReference type="GO" id="GO:0006741">
    <property type="term" value="P:NADP+ biosynthetic process"/>
    <property type="evidence" value="ECO:0007669"/>
    <property type="project" value="UniProtKB-UniRule"/>
</dbReference>
<dbReference type="GO" id="GO:0005737">
    <property type="term" value="C:cytoplasm"/>
    <property type="evidence" value="ECO:0007669"/>
    <property type="project" value="UniProtKB-SubCell"/>
</dbReference>
<keyword evidence="8" id="KW-1185">Reference proteome</keyword>
<keyword evidence="6" id="KW-0963">Cytoplasm</keyword>
<dbReference type="Pfam" id="PF20143">
    <property type="entry name" value="NAD_kinase_C"/>
    <property type="match status" value="1"/>
</dbReference>
<dbReference type="InterPro" id="IPR016064">
    <property type="entry name" value="NAD/diacylglycerol_kinase_sf"/>
</dbReference>
<dbReference type="GO" id="GO:0051287">
    <property type="term" value="F:NAD binding"/>
    <property type="evidence" value="ECO:0007669"/>
    <property type="project" value="UniProtKB-ARBA"/>
</dbReference>
<evidence type="ECO:0000256" key="2">
    <source>
        <dbReference type="ARBA" id="ARBA00022777"/>
    </source>
</evidence>
<feature type="binding site" evidence="6">
    <location>
        <position position="167"/>
    </location>
    <ligand>
        <name>NAD(+)</name>
        <dbReference type="ChEBI" id="CHEBI:57540"/>
    </ligand>
</feature>
<dbReference type="GO" id="GO:0005524">
    <property type="term" value="F:ATP binding"/>
    <property type="evidence" value="ECO:0007669"/>
    <property type="project" value="UniProtKB-KW"/>
</dbReference>
<dbReference type="PANTHER" id="PTHR20275">
    <property type="entry name" value="NAD KINASE"/>
    <property type="match status" value="1"/>
</dbReference>
<accession>A0A1K1LGF9</accession>
<dbReference type="HAMAP" id="MF_00361">
    <property type="entry name" value="NAD_kinase"/>
    <property type="match status" value="1"/>
</dbReference>
<dbReference type="AlphaFoldDB" id="A0A1K1LGF9"/>
<comment type="function">
    <text evidence="6">Involved in the regulation of the intracellular balance of NAD and NADP, and is a key enzyme in the biosynthesis of NADP. Catalyzes specifically the phosphorylation on 2'-hydroxyl of the adenosine moiety of NAD to yield NADP.</text>
</comment>
<feature type="binding site" evidence="6">
    <location>
        <begin position="137"/>
        <end position="138"/>
    </location>
    <ligand>
        <name>NAD(+)</name>
        <dbReference type="ChEBI" id="CHEBI:57540"/>
    </ligand>
</feature>
<dbReference type="EC" id="2.7.1.23" evidence="6"/>
<proteinExistence type="inferred from homology"/>
<dbReference type="InterPro" id="IPR017437">
    <property type="entry name" value="ATP-NAD_kinase_PpnK-typ_C"/>
</dbReference>
<dbReference type="OrthoDB" id="9774737at2"/>
<comment type="caution">
    <text evidence="6">Lacks conserved residue(s) required for the propagation of feature annotation.</text>
</comment>
<dbReference type="KEGG" id="dpg:DESPIGER_0658"/>
<keyword evidence="2 6" id="KW-0418">Kinase</keyword>
<keyword evidence="3 6" id="KW-0521">NADP</keyword>
<dbReference type="Gene3D" id="2.60.200.30">
    <property type="entry name" value="Probable inorganic polyphosphate/atp-NAD kinase, domain 2"/>
    <property type="match status" value="1"/>
</dbReference>
<dbReference type="InterPro" id="IPR017438">
    <property type="entry name" value="ATP-NAD_kinase_N"/>
</dbReference>
<keyword evidence="6" id="KW-0547">Nucleotide-binding</keyword>
<dbReference type="Gene3D" id="3.40.50.10330">
    <property type="entry name" value="Probable inorganic polyphosphate/atp-NAD kinase, domain 1"/>
    <property type="match status" value="1"/>
</dbReference>
<evidence type="ECO:0000313" key="8">
    <source>
        <dbReference type="Proteomes" id="UP000186323"/>
    </source>
</evidence>
<dbReference type="GO" id="GO:0019674">
    <property type="term" value="P:NAD+ metabolic process"/>
    <property type="evidence" value="ECO:0007669"/>
    <property type="project" value="InterPro"/>
</dbReference>
<feature type="binding site" evidence="6">
    <location>
        <begin position="178"/>
        <end position="183"/>
    </location>
    <ligand>
        <name>NAD(+)</name>
        <dbReference type="ChEBI" id="CHEBI:57540"/>
    </ligand>
</feature>
<evidence type="ECO:0000256" key="6">
    <source>
        <dbReference type="HAMAP-Rule" id="MF_00361"/>
    </source>
</evidence>
<evidence type="ECO:0000313" key="7">
    <source>
        <dbReference type="EMBL" id="SFV72542.1"/>
    </source>
</evidence>